<keyword evidence="9" id="KW-1185">Reference proteome</keyword>
<keyword evidence="4" id="KW-0732">Signal</keyword>
<evidence type="ECO:0000256" key="2">
    <source>
        <dbReference type="ARBA" id="ARBA00005182"/>
    </source>
</evidence>
<gene>
    <name evidence="8" type="ORF">OOZ35_11415</name>
</gene>
<sequence length="367" mass="42655">MLITHLFILDFKMKARLFITVFLVLLLIPNVVLLFGLESNLETNENLKHATFPKIEINKPTKTLSAINSFYTGNFGLKKTAVNQYIYFKRAILKEDPLPNYMVTGKDNWYFLGNQYNNVFKNTFGVIPSEKPSKILSYLNTVNQYLSNQNIKFYVVVVPDKHQIYKEYLPYTLPQGTTLLNLVKQNASLNSSHVKFIDLHKSLLDKKEQHQIYYKTDSHWDNLGAFYGYKTLMQELEKDFAITSLNKDDFNITTSLKTIGDNTKMTNLKHEVNFVNLEPKSPNKIDVVLDDQNYLHFKNNSKTLNLLMYRDSFTNALTPFLNQTFNNVILIRDFNVAKSHINKHNPDIVILEIAERNLDYLSRATLK</sequence>
<evidence type="ECO:0000256" key="5">
    <source>
        <dbReference type="ARBA" id="ARBA00022764"/>
    </source>
</evidence>
<evidence type="ECO:0000313" key="9">
    <source>
        <dbReference type="Proteomes" id="UP001149142"/>
    </source>
</evidence>
<comment type="caution">
    <text evidence="8">The sequence shown here is derived from an EMBL/GenBank/DDBJ whole genome shotgun (WGS) entry which is preliminary data.</text>
</comment>
<proteinExistence type="predicted"/>
<dbReference type="InterPro" id="IPR031811">
    <property type="entry name" value="ALGX/ALGJ_SGNH-like"/>
</dbReference>
<dbReference type="EMBL" id="JAPFGC010000002">
    <property type="protein sequence ID" value="MDA0178102.1"/>
    <property type="molecule type" value="Genomic_DNA"/>
</dbReference>
<evidence type="ECO:0000256" key="1">
    <source>
        <dbReference type="ARBA" id="ARBA00004418"/>
    </source>
</evidence>
<comment type="subcellular location">
    <subcellularLocation>
        <location evidence="1">Periplasm</location>
    </subcellularLocation>
</comment>
<evidence type="ECO:0000256" key="4">
    <source>
        <dbReference type="ARBA" id="ARBA00022729"/>
    </source>
</evidence>
<keyword evidence="5" id="KW-0574">Periplasm</keyword>
<dbReference type="RefSeq" id="WP_106687538.1">
    <property type="nucleotide sequence ID" value="NZ_CP061703.1"/>
</dbReference>
<keyword evidence="6" id="KW-0016">Alginate biosynthesis</keyword>
<keyword evidence="3" id="KW-0808">Transferase</keyword>
<reference evidence="8" key="1">
    <citation type="submission" date="2022-11" db="EMBL/GenBank/DDBJ databases">
        <title>Refractory cell wall polysaccharides provide important carbon source for microbial heterotrophs in the hadal ocean.</title>
        <authorList>
            <person name="Zhu X."/>
        </authorList>
    </citation>
    <scope>NUCLEOTIDE SEQUENCE</scope>
    <source>
        <strain evidence="8">MTRN7</strain>
    </source>
</reference>
<evidence type="ECO:0000259" key="7">
    <source>
        <dbReference type="Pfam" id="PF16822"/>
    </source>
</evidence>
<evidence type="ECO:0000256" key="3">
    <source>
        <dbReference type="ARBA" id="ARBA00022679"/>
    </source>
</evidence>
<dbReference type="Pfam" id="PF16822">
    <property type="entry name" value="ALGX"/>
    <property type="match status" value="1"/>
</dbReference>
<accession>A0ABT4S219</accession>
<feature type="domain" description="AlgX/AlgJ SGNH hydrolase-like" evidence="7">
    <location>
        <begin position="103"/>
        <end position="283"/>
    </location>
</feature>
<protein>
    <submittedName>
        <fullName evidence="8">DHHW family protein</fullName>
    </submittedName>
</protein>
<evidence type="ECO:0000313" key="8">
    <source>
        <dbReference type="EMBL" id="MDA0178102.1"/>
    </source>
</evidence>
<evidence type="ECO:0000256" key="6">
    <source>
        <dbReference type="ARBA" id="ARBA00022841"/>
    </source>
</evidence>
<name>A0ABT4S219_9FLAO</name>
<organism evidence="8 9">
    <name type="scientific">Mesoflavibacter profundi</name>
    <dbReference type="NCBI Taxonomy" id="2708110"/>
    <lineage>
        <taxon>Bacteria</taxon>
        <taxon>Pseudomonadati</taxon>
        <taxon>Bacteroidota</taxon>
        <taxon>Flavobacteriia</taxon>
        <taxon>Flavobacteriales</taxon>
        <taxon>Flavobacteriaceae</taxon>
        <taxon>Mesoflavibacter</taxon>
    </lineage>
</organism>
<dbReference type="Proteomes" id="UP001149142">
    <property type="component" value="Unassembled WGS sequence"/>
</dbReference>
<comment type="pathway">
    <text evidence="2">Glycan biosynthesis; alginate biosynthesis.</text>
</comment>